<dbReference type="AlphaFoldDB" id="A0AAD3T094"/>
<dbReference type="EMBL" id="BSYO01000022">
    <property type="protein sequence ID" value="GMH21020.1"/>
    <property type="molecule type" value="Genomic_DNA"/>
</dbReference>
<sequence length="133" mass="15071">MKSMLTGLSFPALHSIFVVFAGMESKPISFRPQTRFAARVKCQYGLCIGVFRFLLSVEVKSQLPIWFQEPCRSRIVIGVGPLRFNLRTGADLDTVWTYGRFEITVADLVSQWPVRFWVATLVKCQFAFTTAVA</sequence>
<keyword evidence="2" id="KW-1185">Reference proteome</keyword>
<comment type="caution">
    <text evidence="1">The sequence shown here is derived from an EMBL/GenBank/DDBJ whole genome shotgun (WGS) entry which is preliminary data.</text>
</comment>
<evidence type="ECO:0000313" key="2">
    <source>
        <dbReference type="Proteomes" id="UP001279734"/>
    </source>
</evidence>
<gene>
    <name evidence="1" type="ORF">Nepgr_022862</name>
</gene>
<dbReference type="Proteomes" id="UP001279734">
    <property type="component" value="Unassembled WGS sequence"/>
</dbReference>
<name>A0AAD3T094_NEPGR</name>
<organism evidence="1 2">
    <name type="scientific">Nepenthes gracilis</name>
    <name type="common">Slender pitcher plant</name>
    <dbReference type="NCBI Taxonomy" id="150966"/>
    <lineage>
        <taxon>Eukaryota</taxon>
        <taxon>Viridiplantae</taxon>
        <taxon>Streptophyta</taxon>
        <taxon>Embryophyta</taxon>
        <taxon>Tracheophyta</taxon>
        <taxon>Spermatophyta</taxon>
        <taxon>Magnoliopsida</taxon>
        <taxon>eudicotyledons</taxon>
        <taxon>Gunneridae</taxon>
        <taxon>Pentapetalae</taxon>
        <taxon>Caryophyllales</taxon>
        <taxon>Nepenthaceae</taxon>
        <taxon>Nepenthes</taxon>
    </lineage>
</organism>
<evidence type="ECO:0000313" key="1">
    <source>
        <dbReference type="EMBL" id="GMH21020.1"/>
    </source>
</evidence>
<protein>
    <submittedName>
        <fullName evidence="1">Uncharacterized protein</fullName>
    </submittedName>
</protein>
<proteinExistence type="predicted"/>
<accession>A0AAD3T094</accession>
<reference evidence="1" key="1">
    <citation type="submission" date="2023-05" db="EMBL/GenBank/DDBJ databases">
        <title>Nepenthes gracilis genome sequencing.</title>
        <authorList>
            <person name="Fukushima K."/>
        </authorList>
    </citation>
    <scope>NUCLEOTIDE SEQUENCE</scope>
    <source>
        <strain evidence="1">SING2019-196</strain>
    </source>
</reference>